<dbReference type="EMBL" id="JAVXUO010001211">
    <property type="protein sequence ID" value="KAK2984886.1"/>
    <property type="molecule type" value="Genomic_DNA"/>
</dbReference>
<evidence type="ECO:0000313" key="3">
    <source>
        <dbReference type="EMBL" id="KAK2984886.1"/>
    </source>
</evidence>
<feature type="compositionally biased region" description="Polar residues" evidence="1">
    <location>
        <begin position="1"/>
        <end position="10"/>
    </location>
</feature>
<dbReference type="AlphaFoldDB" id="A0AA88UJY8"/>
<organism evidence="3 4">
    <name type="scientific">Escallonia rubra</name>
    <dbReference type="NCBI Taxonomy" id="112253"/>
    <lineage>
        <taxon>Eukaryota</taxon>
        <taxon>Viridiplantae</taxon>
        <taxon>Streptophyta</taxon>
        <taxon>Embryophyta</taxon>
        <taxon>Tracheophyta</taxon>
        <taxon>Spermatophyta</taxon>
        <taxon>Magnoliopsida</taxon>
        <taxon>eudicotyledons</taxon>
        <taxon>Gunneridae</taxon>
        <taxon>Pentapetalae</taxon>
        <taxon>asterids</taxon>
        <taxon>campanulids</taxon>
        <taxon>Escalloniales</taxon>
        <taxon>Escalloniaceae</taxon>
        <taxon>Escallonia</taxon>
    </lineage>
</organism>
<dbReference type="InterPro" id="IPR036420">
    <property type="entry name" value="BRCT_dom_sf"/>
</dbReference>
<dbReference type="PANTHER" id="PTHR11370:SF5">
    <property type="entry name" value="DNA REPAIR PROTEIN XRCC1"/>
    <property type="match status" value="1"/>
</dbReference>
<feature type="region of interest" description="Disordered" evidence="1">
    <location>
        <begin position="1"/>
        <end position="68"/>
    </location>
</feature>
<dbReference type="SUPFAM" id="SSF52113">
    <property type="entry name" value="BRCT domain"/>
    <property type="match status" value="1"/>
</dbReference>
<feature type="region of interest" description="Disordered" evidence="1">
    <location>
        <begin position="185"/>
        <end position="220"/>
    </location>
</feature>
<proteinExistence type="predicted"/>
<gene>
    <name evidence="3" type="ORF">RJ640_008651</name>
</gene>
<dbReference type="InterPro" id="IPR001357">
    <property type="entry name" value="BRCT_dom"/>
</dbReference>
<reference evidence="3" key="1">
    <citation type="submission" date="2022-12" db="EMBL/GenBank/DDBJ databases">
        <title>Draft genome assemblies for two species of Escallonia (Escalloniales).</title>
        <authorList>
            <person name="Chanderbali A."/>
            <person name="Dervinis C."/>
            <person name="Anghel I."/>
            <person name="Soltis D."/>
            <person name="Soltis P."/>
            <person name="Zapata F."/>
        </authorList>
    </citation>
    <scope>NUCLEOTIDE SEQUENCE</scope>
    <source>
        <strain evidence="3">UCBG92.1500</strain>
        <tissue evidence="3">Leaf</tissue>
    </source>
</reference>
<feature type="compositionally biased region" description="Basic and acidic residues" evidence="1">
    <location>
        <begin position="28"/>
        <end position="52"/>
    </location>
</feature>
<dbReference type="Gene3D" id="3.40.50.10190">
    <property type="entry name" value="BRCT domain"/>
    <property type="match status" value="1"/>
</dbReference>
<evidence type="ECO:0000256" key="1">
    <source>
        <dbReference type="SAM" id="MobiDB-lite"/>
    </source>
</evidence>
<dbReference type="Proteomes" id="UP001187471">
    <property type="component" value="Unassembled WGS sequence"/>
</dbReference>
<sequence>MSSSNSSPKNGDNRTMKRNLPSWMSSKADADKIDANKPADVGRHNGSEEAKSRGKSHTSSGGKSSGSKPLVLNVLRSQALELGAEYQADWNSDCTLLVCAFHNTPKFRQVEADCGTIVSKDWISECYNQKKLVDIESYLMHAGKPWRRQSISHEACQGVPVSSTFSLDVIFRVRVHFPTVADKEPLASRKSQNQVESETHPKPTTASSSKSVASDPAKDCFSPSKVKKWVMYDLKKTISWLESQEEKPDPSDIKMIAAEGILTCLQDAIDTLKQEQEIQQMTEQWNYIPRVVEELAKLEATGDGSTSLTKKNLYRQAMACKQIYEVELGRLNDASVKNKKHKTSGGKMGENERNEVAGSDIAAYDSDETIEMTQEEIDQAYDRVVSELHNC</sequence>
<feature type="compositionally biased region" description="Polar residues" evidence="1">
    <location>
        <begin position="189"/>
        <end position="212"/>
    </location>
</feature>
<name>A0AA88UJY8_9ASTE</name>
<protein>
    <recommendedName>
        <fullName evidence="2">BRCT domain-containing protein</fullName>
    </recommendedName>
</protein>
<evidence type="ECO:0000313" key="4">
    <source>
        <dbReference type="Proteomes" id="UP001187471"/>
    </source>
</evidence>
<comment type="caution">
    <text evidence="3">The sequence shown here is derived from an EMBL/GenBank/DDBJ whole genome shotgun (WGS) entry which is preliminary data.</text>
</comment>
<keyword evidence="4" id="KW-1185">Reference proteome</keyword>
<feature type="compositionally biased region" description="Low complexity" evidence="1">
    <location>
        <begin position="57"/>
        <end position="68"/>
    </location>
</feature>
<dbReference type="PROSITE" id="PS50172">
    <property type="entry name" value="BRCT"/>
    <property type="match status" value="1"/>
</dbReference>
<feature type="domain" description="BRCT" evidence="2">
    <location>
        <begin position="75"/>
        <end position="140"/>
    </location>
</feature>
<accession>A0AA88UJY8</accession>
<dbReference type="PANTHER" id="PTHR11370">
    <property type="entry name" value="DNA-REPAIR PROTEIN XRCC1"/>
    <property type="match status" value="1"/>
</dbReference>
<evidence type="ECO:0000259" key="2">
    <source>
        <dbReference type="PROSITE" id="PS50172"/>
    </source>
</evidence>